<dbReference type="Gene3D" id="3.90.1750.20">
    <property type="entry name" value="Putative Large Serine Recombinase, Chain B, Domain 2"/>
    <property type="match status" value="1"/>
</dbReference>
<dbReference type="Proteomes" id="UP000034231">
    <property type="component" value="Unassembled WGS sequence"/>
</dbReference>
<dbReference type="EMBL" id="LBTX01000007">
    <property type="protein sequence ID" value="KKQ50253.1"/>
    <property type="molecule type" value="Genomic_DNA"/>
</dbReference>
<dbReference type="PROSITE" id="PS51737">
    <property type="entry name" value="RECOMBINASE_DNA_BIND"/>
    <property type="match status" value="1"/>
</dbReference>
<sequence length="441" mass="51058">MTNKKSGTVQQKDDIVYCLYARKSSESDERQAMSIESQINEMKTLAERETLFIKEIRQESHSAKSSGLRPVFNQLLIDIKNGIFNAILTWAPDRLSRNAGDLGTLVDLMDQGKLQTIRTYSQSFSNNPNEKFLLMILCSQAKLENDNRGINVKRGMKAKCEAGWRPNIAPLGYLNVMSYNRISYVEIDKERSPIVKQIFDRVANKGQSGRVIKIWLDKIGFTTRSGKPLALSKIYKLLKNTYYYGEFEFGGTIYHGNHEPLITREIFEKAQKQLYVPPKEWNKKLFPFRGLCKCGSCGEWITAEEKYKKSKYGSVRKYIYYHCGRHVDYDCDEPYITEEDLIQQLIAHIDEIKLDEKLLTSQLKDEIERFHSLRGEVLHQEFLAGNLNQFDYPQKDPLDRNTAKEYLLHVLKAGSAEDRIKILLAIKTRFLLHNKVLSIKN</sequence>
<dbReference type="Gene3D" id="3.40.50.1390">
    <property type="entry name" value="Resolvase, N-terminal catalytic domain"/>
    <property type="match status" value="1"/>
</dbReference>
<dbReference type="AlphaFoldDB" id="A0A0G0I4L4"/>
<dbReference type="GO" id="GO:0000150">
    <property type="term" value="F:DNA strand exchange activity"/>
    <property type="evidence" value="ECO:0007669"/>
    <property type="project" value="InterPro"/>
</dbReference>
<dbReference type="Pfam" id="PF07508">
    <property type="entry name" value="Recombinase"/>
    <property type="match status" value="1"/>
</dbReference>
<dbReference type="InterPro" id="IPR038109">
    <property type="entry name" value="DNA_bind_recomb_sf"/>
</dbReference>
<reference evidence="3 4" key="1">
    <citation type="journal article" date="2015" name="Nature">
        <title>rRNA introns, odd ribosomes, and small enigmatic genomes across a large radiation of phyla.</title>
        <authorList>
            <person name="Brown C.T."/>
            <person name="Hug L.A."/>
            <person name="Thomas B.C."/>
            <person name="Sharon I."/>
            <person name="Castelle C.J."/>
            <person name="Singh A."/>
            <person name="Wilkins M.J."/>
            <person name="Williams K.H."/>
            <person name="Banfield J.F."/>
        </authorList>
    </citation>
    <scope>NUCLEOTIDE SEQUENCE [LARGE SCALE GENOMIC DNA]</scope>
</reference>
<dbReference type="SUPFAM" id="SSF53041">
    <property type="entry name" value="Resolvase-like"/>
    <property type="match status" value="1"/>
</dbReference>
<dbReference type="PROSITE" id="PS51736">
    <property type="entry name" value="RECOMBINASES_3"/>
    <property type="match status" value="1"/>
</dbReference>
<dbReference type="InterPro" id="IPR050639">
    <property type="entry name" value="SSR_resolvase"/>
</dbReference>
<dbReference type="PANTHER" id="PTHR30461">
    <property type="entry name" value="DNA-INVERTASE FROM LAMBDOID PROPHAGE"/>
    <property type="match status" value="1"/>
</dbReference>
<dbReference type="SMART" id="SM00857">
    <property type="entry name" value="Resolvase"/>
    <property type="match status" value="1"/>
</dbReference>
<evidence type="ECO:0000259" key="1">
    <source>
        <dbReference type="PROSITE" id="PS51736"/>
    </source>
</evidence>
<accession>A0A0G0I4L4</accession>
<dbReference type="InterPro" id="IPR025827">
    <property type="entry name" value="Zn_ribbon_recom_dom"/>
</dbReference>
<dbReference type="InterPro" id="IPR011109">
    <property type="entry name" value="DNA_bind_recombinase_dom"/>
</dbReference>
<gene>
    <name evidence="3" type="ORF">US68_C0007G0016</name>
</gene>
<name>A0A0G0I4L4_9BACT</name>
<dbReference type="InterPro" id="IPR036162">
    <property type="entry name" value="Resolvase-like_N_sf"/>
</dbReference>
<organism evidence="3 4">
    <name type="scientific">Candidatus Shapirobacteria bacterium GW2011_GWE1_38_10</name>
    <dbReference type="NCBI Taxonomy" id="1618488"/>
    <lineage>
        <taxon>Bacteria</taxon>
        <taxon>Candidatus Shapironibacteriota</taxon>
    </lineage>
</organism>
<dbReference type="CDD" id="cd00338">
    <property type="entry name" value="Ser_Recombinase"/>
    <property type="match status" value="1"/>
</dbReference>
<dbReference type="GO" id="GO:0003677">
    <property type="term" value="F:DNA binding"/>
    <property type="evidence" value="ECO:0007669"/>
    <property type="project" value="InterPro"/>
</dbReference>
<evidence type="ECO:0000313" key="3">
    <source>
        <dbReference type="EMBL" id="KKQ50253.1"/>
    </source>
</evidence>
<dbReference type="PANTHER" id="PTHR30461:SF23">
    <property type="entry name" value="DNA RECOMBINASE-RELATED"/>
    <property type="match status" value="1"/>
</dbReference>
<evidence type="ECO:0000313" key="4">
    <source>
        <dbReference type="Proteomes" id="UP000034231"/>
    </source>
</evidence>
<protein>
    <submittedName>
        <fullName evidence="3">Recombinase</fullName>
    </submittedName>
</protein>
<comment type="caution">
    <text evidence="3">The sequence shown here is derived from an EMBL/GenBank/DDBJ whole genome shotgun (WGS) entry which is preliminary data.</text>
</comment>
<feature type="domain" description="Recombinase" evidence="2">
    <location>
        <begin position="170"/>
        <end position="280"/>
    </location>
</feature>
<dbReference type="InterPro" id="IPR006119">
    <property type="entry name" value="Resolv_N"/>
</dbReference>
<dbReference type="Pfam" id="PF13408">
    <property type="entry name" value="Zn_ribbon_recom"/>
    <property type="match status" value="1"/>
</dbReference>
<dbReference type="Pfam" id="PF00239">
    <property type="entry name" value="Resolvase"/>
    <property type="match status" value="1"/>
</dbReference>
<evidence type="ECO:0000259" key="2">
    <source>
        <dbReference type="PROSITE" id="PS51737"/>
    </source>
</evidence>
<feature type="domain" description="Resolvase/invertase-type recombinase catalytic" evidence="1">
    <location>
        <begin position="16"/>
        <end position="163"/>
    </location>
</feature>
<proteinExistence type="predicted"/>